<keyword evidence="5 7" id="KW-0143">Chaperone</keyword>
<keyword evidence="10" id="KW-1185">Reference proteome</keyword>
<evidence type="ECO:0000313" key="9">
    <source>
        <dbReference type="EMBL" id="MBB6055593.1"/>
    </source>
</evidence>
<dbReference type="PROSITE" id="PS50198">
    <property type="entry name" value="PPIC_PPIASE_2"/>
    <property type="match status" value="2"/>
</dbReference>
<dbReference type="InterPro" id="IPR046357">
    <property type="entry name" value="PPIase_dom_sf"/>
</dbReference>
<dbReference type="Gene3D" id="1.10.4030.10">
    <property type="entry name" value="Porin chaperone SurA, peptide-binding domain"/>
    <property type="match status" value="2"/>
</dbReference>
<keyword evidence="6 7" id="KW-0413">Isomerase</keyword>
<feature type="domain" description="PpiC" evidence="8">
    <location>
        <begin position="286"/>
        <end position="386"/>
    </location>
</feature>
<name>A0A841GPX1_9GAMM</name>
<dbReference type="InterPro" id="IPR023058">
    <property type="entry name" value="PPIase_PpiC_CS"/>
</dbReference>
<feature type="domain" description="PpiC" evidence="8">
    <location>
        <begin position="176"/>
        <end position="277"/>
    </location>
</feature>
<comment type="catalytic activity">
    <reaction evidence="7">
        <text>[protein]-peptidylproline (omega=180) = [protein]-peptidylproline (omega=0)</text>
        <dbReference type="Rhea" id="RHEA:16237"/>
        <dbReference type="Rhea" id="RHEA-COMP:10747"/>
        <dbReference type="Rhea" id="RHEA-COMP:10748"/>
        <dbReference type="ChEBI" id="CHEBI:83833"/>
        <dbReference type="ChEBI" id="CHEBI:83834"/>
        <dbReference type="EC" id="5.2.1.8"/>
    </reaction>
</comment>
<keyword evidence="2 7" id="KW-0677">Repeat</keyword>
<dbReference type="RefSeq" id="WP_188026362.1">
    <property type="nucleotide sequence ID" value="NZ_JACHGR010000004.1"/>
</dbReference>
<dbReference type="SUPFAM" id="SSF54534">
    <property type="entry name" value="FKBP-like"/>
    <property type="match status" value="2"/>
</dbReference>
<dbReference type="InterPro" id="IPR015391">
    <property type="entry name" value="SurA_N"/>
</dbReference>
<organism evidence="9 10">
    <name type="scientific">Tolumonas osonensis</name>
    <dbReference type="NCBI Taxonomy" id="675874"/>
    <lineage>
        <taxon>Bacteria</taxon>
        <taxon>Pseudomonadati</taxon>
        <taxon>Pseudomonadota</taxon>
        <taxon>Gammaproteobacteria</taxon>
        <taxon>Aeromonadales</taxon>
        <taxon>Aeromonadaceae</taxon>
        <taxon>Tolumonas</taxon>
    </lineage>
</organism>
<dbReference type="GO" id="GO:0051082">
    <property type="term" value="F:unfolded protein binding"/>
    <property type="evidence" value="ECO:0007669"/>
    <property type="project" value="UniProtKB-UniRule"/>
</dbReference>
<dbReference type="Pfam" id="PF09312">
    <property type="entry name" value="SurA_N"/>
    <property type="match status" value="1"/>
</dbReference>
<dbReference type="EMBL" id="JACHGR010000004">
    <property type="protein sequence ID" value="MBB6055593.1"/>
    <property type="molecule type" value="Genomic_DNA"/>
</dbReference>
<dbReference type="EC" id="5.2.1.8" evidence="7"/>
<dbReference type="InterPro" id="IPR023034">
    <property type="entry name" value="PPIase_SurA"/>
</dbReference>
<dbReference type="GO" id="GO:0042277">
    <property type="term" value="F:peptide binding"/>
    <property type="evidence" value="ECO:0007669"/>
    <property type="project" value="InterPro"/>
</dbReference>
<dbReference type="GO" id="GO:0043165">
    <property type="term" value="P:Gram-negative-bacterium-type cell outer membrane assembly"/>
    <property type="evidence" value="ECO:0007669"/>
    <property type="project" value="InterPro"/>
</dbReference>
<comment type="caution">
    <text evidence="9">The sequence shown here is derived from an EMBL/GenBank/DDBJ whole genome shotgun (WGS) entry which is preliminary data.</text>
</comment>
<dbReference type="PROSITE" id="PS01096">
    <property type="entry name" value="PPIC_PPIASE_1"/>
    <property type="match status" value="1"/>
</dbReference>
<dbReference type="InterPro" id="IPR027304">
    <property type="entry name" value="Trigger_fact/SurA_dom_sf"/>
</dbReference>
<dbReference type="GO" id="GO:0030288">
    <property type="term" value="C:outer membrane-bounded periplasmic space"/>
    <property type="evidence" value="ECO:0007669"/>
    <property type="project" value="InterPro"/>
</dbReference>
<dbReference type="Gene3D" id="3.10.50.40">
    <property type="match status" value="2"/>
</dbReference>
<dbReference type="SUPFAM" id="SSF109998">
    <property type="entry name" value="Triger factor/SurA peptide-binding domain-like"/>
    <property type="match status" value="1"/>
</dbReference>
<gene>
    <name evidence="7" type="primary">surA</name>
    <name evidence="9" type="ORF">HNR75_001499</name>
</gene>
<comment type="domain">
    <text evidence="7">The PPIase activity resides only in the second parvulin domain. The N-terminal region and the C-terminal tail are necessary and sufficient for the chaperone activity of SurA. The PPIase activity is dispensable for SurA to function as a chaperone. The N-terminal region and the C-terminal tail are also required for porin recognition.</text>
</comment>
<evidence type="ECO:0000313" key="10">
    <source>
        <dbReference type="Proteomes" id="UP000585721"/>
    </source>
</evidence>
<dbReference type="GO" id="GO:0050821">
    <property type="term" value="P:protein stabilization"/>
    <property type="evidence" value="ECO:0007669"/>
    <property type="project" value="InterPro"/>
</dbReference>
<comment type="subcellular location">
    <subcellularLocation>
        <location evidence="7">Periplasm</location>
    </subcellularLocation>
    <text evidence="7">Is capable of associating with the outer membrane.</text>
</comment>
<evidence type="ECO:0000259" key="8">
    <source>
        <dbReference type="PROSITE" id="PS50198"/>
    </source>
</evidence>
<dbReference type="PANTHER" id="PTHR47637:SF1">
    <property type="entry name" value="CHAPERONE SURA"/>
    <property type="match status" value="1"/>
</dbReference>
<dbReference type="AlphaFoldDB" id="A0A841GPX1"/>
<dbReference type="PANTHER" id="PTHR47637">
    <property type="entry name" value="CHAPERONE SURA"/>
    <property type="match status" value="1"/>
</dbReference>
<dbReference type="Pfam" id="PF00639">
    <property type="entry name" value="Rotamase"/>
    <property type="match status" value="2"/>
</dbReference>
<dbReference type="NCBIfam" id="NF008038">
    <property type="entry name" value="PRK10770.1"/>
    <property type="match status" value="1"/>
</dbReference>
<accession>A0A841GPX1</accession>
<dbReference type="Proteomes" id="UP000585721">
    <property type="component" value="Unassembled WGS sequence"/>
</dbReference>
<reference evidence="9 10" key="1">
    <citation type="submission" date="2020-08" db="EMBL/GenBank/DDBJ databases">
        <title>Genomic Encyclopedia of Type Strains, Phase IV (KMG-IV): sequencing the most valuable type-strain genomes for metagenomic binning, comparative biology and taxonomic classification.</title>
        <authorList>
            <person name="Goeker M."/>
        </authorList>
    </citation>
    <scope>NUCLEOTIDE SEQUENCE [LARGE SCALE GENOMIC DNA]</scope>
    <source>
        <strain evidence="9 10">DSM 22975</strain>
    </source>
</reference>
<evidence type="ECO:0000256" key="7">
    <source>
        <dbReference type="HAMAP-Rule" id="MF_01183"/>
    </source>
</evidence>
<evidence type="ECO:0000256" key="3">
    <source>
        <dbReference type="ARBA" id="ARBA00022764"/>
    </source>
</evidence>
<dbReference type="GO" id="GO:0003755">
    <property type="term" value="F:peptidyl-prolyl cis-trans isomerase activity"/>
    <property type="evidence" value="ECO:0007669"/>
    <property type="project" value="UniProtKB-UniRule"/>
</dbReference>
<dbReference type="InterPro" id="IPR050280">
    <property type="entry name" value="OMP_Chaperone_SurA"/>
</dbReference>
<evidence type="ECO:0000256" key="6">
    <source>
        <dbReference type="ARBA" id="ARBA00023235"/>
    </source>
</evidence>
<dbReference type="InterPro" id="IPR000297">
    <property type="entry name" value="PPIase_PpiC"/>
</dbReference>
<dbReference type="GO" id="GO:0006457">
    <property type="term" value="P:protein folding"/>
    <property type="evidence" value="ECO:0007669"/>
    <property type="project" value="UniProtKB-UniRule"/>
</dbReference>
<keyword evidence="1 7" id="KW-0732">Signal</keyword>
<feature type="chain" id="PRO_5033173467" description="Chaperone SurA" evidence="7">
    <location>
        <begin position="26"/>
        <end position="436"/>
    </location>
</feature>
<evidence type="ECO:0000256" key="1">
    <source>
        <dbReference type="ARBA" id="ARBA00022729"/>
    </source>
</evidence>
<keyword evidence="3 7" id="KW-0574">Periplasm</keyword>
<dbReference type="HAMAP" id="MF_01183">
    <property type="entry name" value="Chaperone_SurA"/>
    <property type="match status" value="1"/>
</dbReference>
<evidence type="ECO:0000256" key="4">
    <source>
        <dbReference type="ARBA" id="ARBA00023110"/>
    </source>
</evidence>
<keyword evidence="4 7" id="KW-0697">Rotamase</keyword>
<protein>
    <recommendedName>
        <fullName evidence="7">Chaperone SurA</fullName>
    </recommendedName>
    <alternativeName>
        <fullName evidence="7">Peptidyl-prolyl cis-trans isomerase SurA</fullName>
        <shortName evidence="7">PPIase SurA</shortName>
        <ecNumber evidence="7">5.2.1.8</ecNumber>
    </alternativeName>
    <alternativeName>
        <fullName evidence="7">Rotamase SurA</fullName>
    </alternativeName>
</protein>
<feature type="signal peptide" evidence="7">
    <location>
        <begin position="1"/>
        <end position="25"/>
    </location>
</feature>
<evidence type="ECO:0000256" key="5">
    <source>
        <dbReference type="ARBA" id="ARBA00023186"/>
    </source>
</evidence>
<comment type="function">
    <text evidence="7">Chaperone involved in the correct folding and assembly of outer membrane proteins. Recognizes specific patterns of aromatic residues and the orientation of their side chains, which are found more frequently in integral outer membrane proteins. May act in both early periplasmic and late outer membrane-associated steps of protein maturation.</text>
</comment>
<evidence type="ECO:0000256" key="2">
    <source>
        <dbReference type="ARBA" id="ARBA00022737"/>
    </source>
</evidence>
<sequence precursor="true">MQLKHFLPKWLLAGVLFALPLCSQAAQQSLDNVIAIVNKDVVLQSEVDRLMHKVQADAAAQNQSLPPYHQLHRQILDRLIEDSLILQLAQRQGLRISDSQLDQTLASLAAEKGLSAADMQAKAEREGLSPAEFRETVRKEMLISEVRRNQLRQRINITDQEVKQLAKLISEQGSKGQRFHIEHILLSLPADADRTEQQRVAEKAKQLLQQLKKGADFHQMAVAESADNKALNGGDWGWMTQEEMPSLMAEAVSGAYKNQFIGPLRSGAGLHIIHVKDIQGQQAIELQEVNARHILLKTSVILSDEKAEQMLKSFLRDIQSGKATFAKLAEKYSDDTGSATKGGELGWANPEMYVPEFRDMVKKLPVGEFSQPFKTMHGWHIVQVEGRRNQANTPEALENRAYQLIYNRRFAEEAQTWIDELRDEAFIQFMDESDKQ</sequence>
<proteinExistence type="inferred from homology"/>